<evidence type="ECO:0000313" key="2">
    <source>
        <dbReference type="EMBL" id="AYP68356.1"/>
    </source>
</evidence>
<feature type="transmembrane region" description="Helical" evidence="1">
    <location>
        <begin position="53"/>
        <end position="74"/>
    </location>
</feature>
<evidence type="ECO:0000256" key="1">
    <source>
        <dbReference type="SAM" id="Phobius"/>
    </source>
</evidence>
<keyword evidence="3" id="KW-1185">Reference proteome</keyword>
<keyword evidence="1" id="KW-0812">Transmembrane</keyword>
<sequence length="84" mass="9829">MIMKKLFKGFNNYDKNLVEERRSSPAMIISNEIFHLLVFVFLLNVGILAKSYLFIIFSSIFVVLSVVNLFFGIIQYRLKYVKGE</sequence>
<feature type="transmembrane region" description="Helical" evidence="1">
    <location>
        <begin position="26"/>
        <end position="47"/>
    </location>
</feature>
<dbReference type="EMBL" id="MH884508">
    <property type="protein sequence ID" value="AYP68356.1"/>
    <property type="molecule type" value="Genomic_DNA"/>
</dbReference>
<gene>
    <name evidence="2" type="ORF">vBBcoS136_00242</name>
</gene>
<protein>
    <submittedName>
        <fullName evidence="2">Uncharacterized protein</fullName>
    </submittedName>
</protein>
<name>A0A3G3BW71_9CAUD</name>
<reference evidence="2 3" key="1">
    <citation type="submission" date="2018-09" db="EMBL/GenBank/DDBJ databases">
        <title>Comparative Genomic Analysis of Eight Novel Haloalkaliphilic Bacteriophages from Lake Elmenteita, Kenya.</title>
        <authorList>
            <person name="Akhwale J.K."/>
        </authorList>
    </citation>
    <scope>NUCLEOTIDE SEQUENCE [LARGE SCALE GENOMIC DNA]</scope>
</reference>
<accession>A0A3G3BW71</accession>
<organism evidence="2 3">
    <name type="scientific">Bacillus phage vB_BcoS-136</name>
    <dbReference type="NCBI Taxonomy" id="2419619"/>
    <lineage>
        <taxon>Viruses</taxon>
        <taxon>Duplodnaviria</taxon>
        <taxon>Heunggongvirae</taxon>
        <taxon>Uroviricota</taxon>
        <taxon>Caudoviricetes</taxon>
        <taxon>Heleneionescovirinae</taxon>
        <taxon>Kenyattavirus</taxon>
        <taxon>Kenyattavirus kv136</taxon>
    </lineage>
</organism>
<proteinExistence type="predicted"/>
<keyword evidence="1" id="KW-1133">Transmembrane helix</keyword>
<keyword evidence="1" id="KW-0472">Membrane</keyword>
<dbReference type="Proteomes" id="UP000274199">
    <property type="component" value="Segment"/>
</dbReference>
<evidence type="ECO:0000313" key="3">
    <source>
        <dbReference type="Proteomes" id="UP000274199"/>
    </source>
</evidence>